<reference evidence="3 4" key="1">
    <citation type="submission" date="2015-01" db="EMBL/GenBank/DDBJ databases">
        <title>Genome sequence of the anaerobic bacterium Geobacter soli GSS01, a dissimilatory Fe(III) reducer from soil.</title>
        <authorList>
            <person name="Yang G."/>
            <person name="Zhou S."/>
        </authorList>
    </citation>
    <scope>NUCLEOTIDE SEQUENCE [LARGE SCALE GENOMIC DNA]</scope>
    <source>
        <strain evidence="3 4">GSS01</strain>
    </source>
</reference>
<keyword evidence="4" id="KW-1185">Reference proteome</keyword>
<protein>
    <submittedName>
        <fullName evidence="3">DNA polymerase III subunit beta</fullName>
    </submittedName>
</protein>
<dbReference type="CDD" id="cd05403">
    <property type="entry name" value="NT_KNTase_like"/>
    <property type="match status" value="1"/>
</dbReference>
<sequence length="275" mass="31129">MLQEKMIENIREKCHQDIRVVSALMFGSFATGEGDQYSDIEFAVFIRDDSLNDFDQRSWLNSFSPVAAYFLDDFGHHTALFENGVRGEFHFMRASEQSVVAGWQGYGWFPSLEAAVLLDREGELSQYARLLVGGPPKREGAELVEGLSLNLINLMLFGANLLNRGEYARAWALLGKAHENLLKLARLHEGETDHWPTPSRGLEIDLSGNAYRRYLTCTASAERVPLCRAYCESWRWSRELIEAVVRPHNIELPQSVMAQLEILLDNVTADPNPNP</sequence>
<proteinExistence type="predicted"/>
<dbReference type="EMBL" id="JXBL01000001">
    <property type="protein sequence ID" value="KIE42275.1"/>
    <property type="molecule type" value="Genomic_DNA"/>
</dbReference>
<dbReference type="NCBIfam" id="NF000119">
    <property type="entry name" value="linco_LnuF"/>
    <property type="match status" value="1"/>
</dbReference>
<dbReference type="Pfam" id="PF01909">
    <property type="entry name" value="NTP_transf_2"/>
    <property type="match status" value="1"/>
</dbReference>
<dbReference type="Gene3D" id="3.30.460.10">
    <property type="entry name" value="Beta Polymerase, domain 2"/>
    <property type="match status" value="1"/>
</dbReference>
<dbReference type="SUPFAM" id="SSF81301">
    <property type="entry name" value="Nucleotidyltransferase"/>
    <property type="match status" value="1"/>
</dbReference>
<dbReference type="Gene3D" id="1.20.120.330">
    <property type="entry name" value="Nucleotidyltransferases domain 2"/>
    <property type="match status" value="1"/>
</dbReference>
<dbReference type="Pfam" id="PF21418">
    <property type="entry name" value="LinB-like_C"/>
    <property type="match status" value="1"/>
</dbReference>
<dbReference type="AlphaFoldDB" id="A0A0C1U3A6"/>
<dbReference type="RefSeq" id="WP_012470624.1">
    <property type="nucleotide sequence ID" value="NZ_JXBL01000001.1"/>
</dbReference>
<name>A0A0C1U3A6_9BACT</name>
<evidence type="ECO:0000259" key="2">
    <source>
        <dbReference type="Pfam" id="PF21418"/>
    </source>
</evidence>
<dbReference type="Proteomes" id="UP000031433">
    <property type="component" value="Unassembled WGS sequence"/>
</dbReference>
<feature type="domain" description="Lincosamide nucleotidyltransferase-like C-terminal" evidence="2">
    <location>
        <begin position="141"/>
        <end position="262"/>
    </location>
</feature>
<evidence type="ECO:0000313" key="4">
    <source>
        <dbReference type="Proteomes" id="UP000031433"/>
    </source>
</evidence>
<feature type="domain" description="Polymerase nucleotidyl transferase" evidence="1">
    <location>
        <begin position="7"/>
        <end position="50"/>
    </location>
</feature>
<dbReference type="GO" id="GO:0016779">
    <property type="term" value="F:nucleotidyltransferase activity"/>
    <property type="evidence" value="ECO:0007669"/>
    <property type="project" value="InterPro"/>
</dbReference>
<gene>
    <name evidence="3" type="ORF">SE37_06390</name>
</gene>
<accession>A0A0C1U3A6</accession>
<evidence type="ECO:0000259" key="1">
    <source>
        <dbReference type="Pfam" id="PF01909"/>
    </source>
</evidence>
<comment type="caution">
    <text evidence="3">The sequence shown here is derived from an EMBL/GenBank/DDBJ whole genome shotgun (WGS) entry which is preliminary data.</text>
</comment>
<organism evidence="3 4">
    <name type="scientific">Geobacter soli</name>
    <dbReference type="NCBI Taxonomy" id="1510391"/>
    <lineage>
        <taxon>Bacteria</taxon>
        <taxon>Pseudomonadati</taxon>
        <taxon>Thermodesulfobacteriota</taxon>
        <taxon>Desulfuromonadia</taxon>
        <taxon>Geobacterales</taxon>
        <taxon>Geobacteraceae</taxon>
        <taxon>Geobacter</taxon>
    </lineage>
</organism>
<dbReference type="InterPro" id="IPR048495">
    <property type="entry name" value="LinB-like_C"/>
</dbReference>
<dbReference type="InterPro" id="IPR043519">
    <property type="entry name" value="NT_sf"/>
</dbReference>
<evidence type="ECO:0000313" key="3">
    <source>
        <dbReference type="EMBL" id="KIE42275.1"/>
    </source>
</evidence>
<dbReference type="InterPro" id="IPR002934">
    <property type="entry name" value="Polymerase_NTP_transf_dom"/>
</dbReference>